<evidence type="ECO:0000313" key="2">
    <source>
        <dbReference type="EMBL" id="PQP98984.1"/>
    </source>
</evidence>
<dbReference type="Proteomes" id="UP000250321">
    <property type="component" value="Unassembled WGS sequence"/>
</dbReference>
<evidence type="ECO:0000256" key="1">
    <source>
        <dbReference type="SAM" id="MobiDB-lite"/>
    </source>
</evidence>
<organism evidence="2 3">
    <name type="scientific">Prunus yedoensis var. nudiflora</name>
    <dbReference type="NCBI Taxonomy" id="2094558"/>
    <lineage>
        <taxon>Eukaryota</taxon>
        <taxon>Viridiplantae</taxon>
        <taxon>Streptophyta</taxon>
        <taxon>Embryophyta</taxon>
        <taxon>Tracheophyta</taxon>
        <taxon>Spermatophyta</taxon>
        <taxon>Magnoliopsida</taxon>
        <taxon>eudicotyledons</taxon>
        <taxon>Gunneridae</taxon>
        <taxon>Pentapetalae</taxon>
        <taxon>rosids</taxon>
        <taxon>fabids</taxon>
        <taxon>Rosales</taxon>
        <taxon>Rosaceae</taxon>
        <taxon>Amygdaloideae</taxon>
        <taxon>Amygdaleae</taxon>
        <taxon>Prunus</taxon>
    </lineage>
</organism>
<accession>A0A314XV15</accession>
<gene>
    <name evidence="2" type="ORF">Pyn_36801</name>
</gene>
<keyword evidence="3" id="KW-1185">Reference proteome</keyword>
<reference evidence="2 3" key="1">
    <citation type="submission" date="2018-02" db="EMBL/GenBank/DDBJ databases">
        <title>Draft genome of wild Prunus yedoensis var. nudiflora.</title>
        <authorList>
            <person name="Baek S."/>
            <person name="Kim J.-H."/>
            <person name="Choi K."/>
            <person name="Kim G.-B."/>
            <person name="Cho A."/>
            <person name="Jang H."/>
            <person name="Shin C.-H."/>
            <person name="Yu H.-J."/>
            <person name="Mun J.-H."/>
        </authorList>
    </citation>
    <scope>NUCLEOTIDE SEQUENCE [LARGE SCALE GENOMIC DNA]</scope>
    <source>
        <strain evidence="3">cv. Jeju island</strain>
        <tissue evidence="2">Leaf</tissue>
    </source>
</reference>
<sequence>MNYNGYDSYGSSSQSIGQHGEHNHSGQHGEHNHSGQTNQVAWGQYTYPDGQNNPGNIYDHLNFYSHQADHPIGFGGQHNLKMGEMPSSGHTHMVEEYINEMTSKMEVVLKEFLQTSNDLFVQGLLRISSRLSQRAEGQTLNPNLISQSQEELGHPFHLLL</sequence>
<dbReference type="EMBL" id="PJQY01001852">
    <property type="protein sequence ID" value="PQP98984.1"/>
    <property type="molecule type" value="Genomic_DNA"/>
</dbReference>
<name>A0A314XV15_PRUYE</name>
<proteinExistence type="predicted"/>
<comment type="caution">
    <text evidence="2">The sequence shown here is derived from an EMBL/GenBank/DDBJ whole genome shotgun (WGS) entry which is preliminary data.</text>
</comment>
<feature type="region of interest" description="Disordered" evidence="1">
    <location>
        <begin position="1"/>
        <end position="36"/>
    </location>
</feature>
<feature type="compositionally biased region" description="Low complexity" evidence="1">
    <location>
        <begin position="1"/>
        <end position="17"/>
    </location>
</feature>
<feature type="compositionally biased region" description="Basic and acidic residues" evidence="1">
    <location>
        <begin position="19"/>
        <end position="33"/>
    </location>
</feature>
<evidence type="ECO:0000313" key="3">
    <source>
        <dbReference type="Proteomes" id="UP000250321"/>
    </source>
</evidence>
<protein>
    <submittedName>
        <fullName evidence="2">Uncharacterized protein</fullName>
    </submittedName>
</protein>
<dbReference type="AlphaFoldDB" id="A0A314XV15"/>